<organism evidence="3 4">
    <name type="scientific">Mucilaginibacter straminoryzae</name>
    <dbReference type="NCBI Taxonomy" id="2932774"/>
    <lineage>
        <taxon>Bacteria</taxon>
        <taxon>Pseudomonadati</taxon>
        <taxon>Bacteroidota</taxon>
        <taxon>Sphingobacteriia</taxon>
        <taxon>Sphingobacteriales</taxon>
        <taxon>Sphingobacteriaceae</taxon>
        <taxon>Mucilaginibacter</taxon>
    </lineage>
</organism>
<proteinExistence type="predicted"/>
<reference evidence="3" key="1">
    <citation type="submission" date="2022-04" db="EMBL/GenBank/DDBJ databases">
        <title>Mucilaginibacter sp. RS28 isolated from freshwater.</title>
        <authorList>
            <person name="Ko S.-R."/>
        </authorList>
    </citation>
    <scope>NUCLEOTIDE SEQUENCE</scope>
    <source>
        <strain evidence="3">RS28</strain>
    </source>
</reference>
<evidence type="ECO:0000313" key="3">
    <source>
        <dbReference type="EMBL" id="MCJ8211291.1"/>
    </source>
</evidence>
<gene>
    <name evidence="3" type="ORF">MUY27_16350</name>
</gene>
<accession>A0A9X2BAE3</accession>
<keyword evidence="1" id="KW-0732">Signal</keyword>
<evidence type="ECO:0000313" key="4">
    <source>
        <dbReference type="Proteomes" id="UP001139450"/>
    </source>
</evidence>
<dbReference type="AlphaFoldDB" id="A0A9X2BAE3"/>
<evidence type="ECO:0000259" key="2">
    <source>
        <dbReference type="SMART" id="SM00867"/>
    </source>
</evidence>
<dbReference type="Pfam" id="PF04264">
    <property type="entry name" value="YceI"/>
    <property type="match status" value="1"/>
</dbReference>
<dbReference type="Proteomes" id="UP001139450">
    <property type="component" value="Unassembled WGS sequence"/>
</dbReference>
<protein>
    <submittedName>
        <fullName evidence="3">YceI family protein</fullName>
    </submittedName>
</protein>
<dbReference type="PANTHER" id="PTHR34406:SF1">
    <property type="entry name" value="PROTEIN YCEI"/>
    <property type="match status" value="1"/>
</dbReference>
<name>A0A9X2BAE3_9SPHI</name>
<dbReference type="InterPro" id="IPR007372">
    <property type="entry name" value="Lipid/polyisoprenoid-bd_YceI"/>
</dbReference>
<dbReference type="PANTHER" id="PTHR34406">
    <property type="entry name" value="PROTEIN YCEI"/>
    <property type="match status" value="1"/>
</dbReference>
<feature type="domain" description="Lipid/polyisoprenoid-binding YceI-like" evidence="2">
    <location>
        <begin position="26"/>
        <end position="196"/>
    </location>
</feature>
<dbReference type="RefSeq" id="WP_245131780.1">
    <property type="nucleotide sequence ID" value="NZ_JALJEJ010000009.1"/>
</dbReference>
<dbReference type="Gene3D" id="2.40.128.110">
    <property type="entry name" value="Lipid/polyisoprenoid-binding, YceI-like"/>
    <property type="match status" value="1"/>
</dbReference>
<feature type="signal peptide" evidence="1">
    <location>
        <begin position="1"/>
        <end position="18"/>
    </location>
</feature>
<keyword evidence="4" id="KW-1185">Reference proteome</keyword>
<evidence type="ECO:0000256" key="1">
    <source>
        <dbReference type="SAM" id="SignalP"/>
    </source>
</evidence>
<dbReference type="SUPFAM" id="SSF101874">
    <property type="entry name" value="YceI-like"/>
    <property type="match status" value="1"/>
</dbReference>
<sequence length="197" mass="21018">MKALKSLLALTLVAGLFAFTTAKKETYKVNSAKSNIDWSGKKVLGSHNGSIKIASGAVVTNGNVPVSGNFVIDMRSMSNKDLDAENGGKLLGHLKSDDFFGVEKYPTAQFVATQITPAGNGVVNVTGNLTIKGITNQVSFPANYTISGNTLTATAKEVKVDRTKYNIKYGSKSFFESIGDKAINDEFLLDITLVAEK</sequence>
<dbReference type="SMART" id="SM00867">
    <property type="entry name" value="YceI"/>
    <property type="match status" value="1"/>
</dbReference>
<dbReference type="EMBL" id="JALJEJ010000009">
    <property type="protein sequence ID" value="MCJ8211291.1"/>
    <property type="molecule type" value="Genomic_DNA"/>
</dbReference>
<feature type="chain" id="PRO_5040744598" evidence="1">
    <location>
        <begin position="19"/>
        <end position="197"/>
    </location>
</feature>
<comment type="caution">
    <text evidence="3">The sequence shown here is derived from an EMBL/GenBank/DDBJ whole genome shotgun (WGS) entry which is preliminary data.</text>
</comment>
<dbReference type="InterPro" id="IPR036761">
    <property type="entry name" value="TTHA0802/YceI-like_sf"/>
</dbReference>